<dbReference type="PANTHER" id="PTHR12558">
    <property type="entry name" value="CELL DIVISION CYCLE 16,23,27"/>
    <property type="match status" value="1"/>
</dbReference>
<comment type="caution">
    <text evidence="10">The sequence shown here is derived from an EMBL/GenBank/DDBJ whole genome shotgun (WGS) entry which is preliminary data.</text>
</comment>
<keyword evidence="4" id="KW-0833">Ubl conjugation pathway</keyword>
<dbReference type="Pfam" id="PF13181">
    <property type="entry name" value="TPR_8"/>
    <property type="match status" value="2"/>
</dbReference>
<dbReference type="InterPro" id="IPR011990">
    <property type="entry name" value="TPR-like_helical_dom_sf"/>
</dbReference>
<evidence type="ECO:0000256" key="7">
    <source>
        <dbReference type="PROSITE-ProRule" id="PRU00339"/>
    </source>
</evidence>
<accession>A0ABP0AQF6</accession>
<dbReference type="PROSITE" id="PS50005">
    <property type="entry name" value="TPR"/>
    <property type="match status" value="2"/>
</dbReference>
<dbReference type="SUPFAM" id="SSF48452">
    <property type="entry name" value="TPR-like"/>
    <property type="match status" value="2"/>
</dbReference>
<feature type="repeat" description="TPR" evidence="7">
    <location>
        <begin position="421"/>
        <end position="454"/>
    </location>
</feature>
<dbReference type="Pfam" id="PF13432">
    <property type="entry name" value="TPR_16"/>
    <property type="match status" value="1"/>
</dbReference>
<reference evidence="10 11" key="1">
    <citation type="submission" date="2024-01" db="EMBL/GenBank/DDBJ databases">
        <authorList>
            <person name="Allen C."/>
            <person name="Tagirdzhanova G."/>
        </authorList>
    </citation>
    <scope>NUCLEOTIDE SEQUENCE [LARGE SCALE GENOMIC DNA]</scope>
</reference>
<evidence type="ECO:0000256" key="4">
    <source>
        <dbReference type="ARBA" id="ARBA00022786"/>
    </source>
</evidence>
<proteinExistence type="predicted"/>
<dbReference type="EMBL" id="CAWUHC010000003">
    <property type="protein sequence ID" value="CAK7209486.1"/>
    <property type="molecule type" value="Genomic_DNA"/>
</dbReference>
<evidence type="ECO:0000256" key="3">
    <source>
        <dbReference type="ARBA" id="ARBA00022776"/>
    </source>
</evidence>
<evidence type="ECO:0000256" key="5">
    <source>
        <dbReference type="ARBA" id="ARBA00022803"/>
    </source>
</evidence>
<feature type="compositionally biased region" description="Gly residues" evidence="8">
    <location>
        <begin position="613"/>
        <end position="623"/>
    </location>
</feature>
<evidence type="ECO:0000256" key="2">
    <source>
        <dbReference type="ARBA" id="ARBA00022737"/>
    </source>
</evidence>
<evidence type="ECO:0000256" key="8">
    <source>
        <dbReference type="SAM" id="MobiDB-lite"/>
    </source>
</evidence>
<evidence type="ECO:0000313" key="10">
    <source>
        <dbReference type="EMBL" id="CAK7209486.1"/>
    </source>
</evidence>
<organism evidence="10 11">
    <name type="scientific">Sporothrix bragantina</name>
    <dbReference type="NCBI Taxonomy" id="671064"/>
    <lineage>
        <taxon>Eukaryota</taxon>
        <taxon>Fungi</taxon>
        <taxon>Dikarya</taxon>
        <taxon>Ascomycota</taxon>
        <taxon>Pezizomycotina</taxon>
        <taxon>Sordariomycetes</taxon>
        <taxon>Sordariomycetidae</taxon>
        <taxon>Ophiostomatales</taxon>
        <taxon>Ophiostomataceae</taxon>
        <taxon>Sporothrix</taxon>
    </lineage>
</organism>
<dbReference type="InterPro" id="IPR007192">
    <property type="entry name" value="APC8"/>
</dbReference>
<sequence>MALNKQETLQLRSALQDAVVKCSERCLYQSAKWAAELLTSIPESAVDNTNHNIPPGAPLVTQNVDPAEARLEAAEINKYLLAKSFFDCREYDRCAAVFLPDALMAGVLSSYRQSHRDLFDNETRKDDKTGGDTLHMSTADDADAMETGKLPELSQKSLFLALYAKLISGEKKKDEEVEMVMGPHDTGDVANRQLQVISAYLQTWFDQNRVGMDEDEERVVSQGWLEYLYGMVLAKEKNEKEAMEWFIRSVHRFPMNWGCWQEMTMLIARVDELNKIAPRLPQNIVSFLFHLHASLELYQQGHNLATSVEQLLSIFPGSSFLLTCNALLAYHSKDLIAAEQHFSTLLAQHPHRLDALDHYSNILYVLNMRPKLAFLAHLCSSLDKFRAETCVVIGNYYSLLSAHEKAVLYFRRALALDRGCLSAWTLMGHEYVELKNTHAAIESYRRAVDVNRRDYRAWYGLGQTYEVLELHTYALFYYKKAAGLRPWDGKMWMAVGSCLQKIGRPRDGIKALKRALLADSNYESTGGNGGLSQGHVGKTPGYMDPEVLLQIALMYDQLEDHEEAKSYMELCMAQEEGEPDVGSGGGGDSTLHRESMGASGQRPDNDDDDYEDNGGGGGGGNEGTGVTPATSKARLWLARAAITAGELQTAILLASELCQDGVEVEEAKALVRQAKMGLEAAGPRNGKYMTDGSGAAALATAES</sequence>
<keyword evidence="11" id="KW-1185">Reference proteome</keyword>
<keyword evidence="1" id="KW-0132">Cell division</keyword>
<evidence type="ECO:0000259" key="9">
    <source>
        <dbReference type="Pfam" id="PF04049"/>
    </source>
</evidence>
<feature type="domain" description="Cdc23" evidence="9">
    <location>
        <begin position="10"/>
        <end position="326"/>
    </location>
</feature>
<name>A0ABP0AQF6_9PEZI</name>
<feature type="repeat" description="TPR" evidence="7">
    <location>
        <begin position="455"/>
        <end position="488"/>
    </location>
</feature>
<gene>
    <name evidence="10" type="primary">cut23</name>
    <name evidence="10" type="ORF">SBRCBS47491_000460</name>
</gene>
<dbReference type="Pfam" id="PF04049">
    <property type="entry name" value="ANAPC8"/>
    <property type="match status" value="1"/>
</dbReference>
<keyword evidence="6" id="KW-0131">Cell cycle</keyword>
<dbReference type="SMART" id="SM00028">
    <property type="entry name" value="TPR"/>
    <property type="match status" value="7"/>
</dbReference>
<evidence type="ECO:0000256" key="6">
    <source>
        <dbReference type="ARBA" id="ARBA00023306"/>
    </source>
</evidence>
<protein>
    <submittedName>
        <fullName evidence="10">Anaphase-promoting complex subunit 8</fullName>
    </submittedName>
</protein>
<dbReference type="InterPro" id="IPR019734">
    <property type="entry name" value="TPR_rpt"/>
</dbReference>
<evidence type="ECO:0000313" key="11">
    <source>
        <dbReference type="Proteomes" id="UP001642406"/>
    </source>
</evidence>
<dbReference type="Proteomes" id="UP001642406">
    <property type="component" value="Unassembled WGS sequence"/>
</dbReference>
<dbReference type="PANTHER" id="PTHR12558:SF10">
    <property type="entry name" value="CELL DIVISION CYCLE PROTEIN 23 HOMOLOG"/>
    <property type="match status" value="1"/>
</dbReference>
<keyword evidence="2" id="KW-0677">Repeat</keyword>
<evidence type="ECO:0000256" key="1">
    <source>
        <dbReference type="ARBA" id="ARBA00022618"/>
    </source>
</evidence>
<feature type="region of interest" description="Disordered" evidence="8">
    <location>
        <begin position="576"/>
        <end position="627"/>
    </location>
</feature>
<dbReference type="Gene3D" id="1.25.40.10">
    <property type="entry name" value="Tetratricopeptide repeat domain"/>
    <property type="match status" value="2"/>
</dbReference>
<keyword evidence="3" id="KW-0498">Mitosis</keyword>
<keyword evidence="5 7" id="KW-0802">TPR repeat</keyword>